<proteinExistence type="predicted"/>
<feature type="region of interest" description="Disordered" evidence="1">
    <location>
        <begin position="21"/>
        <end position="42"/>
    </location>
</feature>
<protein>
    <submittedName>
        <fullName evidence="2">Uncharacterized protein</fullName>
    </submittedName>
</protein>
<evidence type="ECO:0000256" key="1">
    <source>
        <dbReference type="SAM" id="MobiDB-lite"/>
    </source>
</evidence>
<keyword evidence="3" id="KW-1185">Reference proteome</keyword>
<dbReference type="AlphaFoldDB" id="A0A836CJS6"/>
<evidence type="ECO:0000313" key="2">
    <source>
        <dbReference type="EMBL" id="KAG5188049.1"/>
    </source>
</evidence>
<feature type="region of interest" description="Disordered" evidence="1">
    <location>
        <begin position="75"/>
        <end position="176"/>
    </location>
</feature>
<dbReference type="OrthoDB" id="200594at2759"/>
<accession>A0A836CJS6</accession>
<gene>
    <name evidence="2" type="ORF">JKP88DRAFT_243738</name>
</gene>
<comment type="caution">
    <text evidence="2">The sequence shown here is derived from an EMBL/GenBank/DDBJ whole genome shotgun (WGS) entry which is preliminary data.</text>
</comment>
<organism evidence="2 3">
    <name type="scientific">Tribonema minus</name>
    <dbReference type="NCBI Taxonomy" id="303371"/>
    <lineage>
        <taxon>Eukaryota</taxon>
        <taxon>Sar</taxon>
        <taxon>Stramenopiles</taxon>
        <taxon>Ochrophyta</taxon>
        <taxon>PX clade</taxon>
        <taxon>Xanthophyceae</taxon>
        <taxon>Tribonematales</taxon>
        <taxon>Tribonemataceae</taxon>
        <taxon>Tribonema</taxon>
    </lineage>
</organism>
<feature type="compositionally biased region" description="Basic residues" evidence="1">
    <location>
        <begin position="97"/>
        <end position="107"/>
    </location>
</feature>
<feature type="compositionally biased region" description="Basic residues" evidence="1">
    <location>
        <begin position="129"/>
        <end position="141"/>
    </location>
</feature>
<sequence>MGGIKTALRVLSSISLRPRTVHAAAAAHPPSPPPPTPPNNPQVAWLASKLQSFRREGAVRYARMRDALLLNDNTPPAAAARRRSQPAEHCRGDGAGRHRKNSRRRTRSPSSGSSCDAGRRRSDGEATPRQRHGGGRPRRASGGRGRSDAGSDGSGSAIDGGSGGGGGSARRSASGARHDHFDWLEAHGRRPDWAVQHGSVGQWLQDVASPMERKLLHGFVELLEKKSYVCNVDNNNCAPCFVRVQFEYNNGLDHYRYASAAELPDGAAVVNLGPTLKAAVKFFV</sequence>
<reference evidence="2" key="1">
    <citation type="submission" date="2021-02" db="EMBL/GenBank/DDBJ databases">
        <title>First Annotated Genome of the Yellow-green Alga Tribonema minus.</title>
        <authorList>
            <person name="Mahan K.M."/>
        </authorList>
    </citation>
    <scope>NUCLEOTIDE SEQUENCE</scope>
    <source>
        <strain evidence="2">UTEX B ZZ1240</strain>
    </source>
</reference>
<feature type="compositionally biased region" description="Basic and acidic residues" evidence="1">
    <location>
        <begin position="117"/>
        <end position="128"/>
    </location>
</feature>
<dbReference type="EMBL" id="JAFCMP010000079">
    <property type="protein sequence ID" value="KAG5188049.1"/>
    <property type="molecule type" value="Genomic_DNA"/>
</dbReference>
<feature type="compositionally biased region" description="Low complexity" evidence="1">
    <location>
        <begin position="148"/>
        <end position="157"/>
    </location>
</feature>
<feature type="compositionally biased region" description="Gly residues" evidence="1">
    <location>
        <begin position="158"/>
        <end position="168"/>
    </location>
</feature>
<evidence type="ECO:0000313" key="3">
    <source>
        <dbReference type="Proteomes" id="UP000664859"/>
    </source>
</evidence>
<feature type="compositionally biased region" description="Basic and acidic residues" evidence="1">
    <location>
        <begin position="85"/>
        <end position="96"/>
    </location>
</feature>
<feature type="compositionally biased region" description="Pro residues" evidence="1">
    <location>
        <begin position="29"/>
        <end position="40"/>
    </location>
</feature>
<dbReference type="Proteomes" id="UP000664859">
    <property type="component" value="Unassembled WGS sequence"/>
</dbReference>
<name>A0A836CJS6_9STRA</name>